<evidence type="ECO:0000259" key="1">
    <source>
        <dbReference type="SMART" id="SM00670"/>
    </source>
</evidence>
<gene>
    <name evidence="2" type="ORF">BIW11_12363</name>
</gene>
<protein>
    <recommendedName>
        <fullName evidence="1">PIN domain-containing protein</fullName>
    </recommendedName>
</protein>
<evidence type="ECO:0000313" key="2">
    <source>
        <dbReference type="EMBL" id="OQR69277.1"/>
    </source>
</evidence>
<dbReference type="Pfam" id="PF13638">
    <property type="entry name" value="PIN_4"/>
    <property type="match status" value="1"/>
</dbReference>
<reference evidence="2 3" key="1">
    <citation type="journal article" date="2017" name="Gigascience">
        <title>Draft genome of the honey bee ectoparasitic mite, Tropilaelaps mercedesae, is shaped by the parasitic life history.</title>
        <authorList>
            <person name="Dong X."/>
            <person name="Armstrong S.D."/>
            <person name="Xia D."/>
            <person name="Makepeace B.L."/>
            <person name="Darby A.C."/>
            <person name="Kadowaki T."/>
        </authorList>
    </citation>
    <scope>NUCLEOTIDE SEQUENCE [LARGE SCALE GENOMIC DNA]</scope>
    <source>
        <strain evidence="2">Wuxi-XJTLU</strain>
    </source>
</reference>
<accession>A0A1V9X6X0</accession>
<dbReference type="Proteomes" id="UP000192247">
    <property type="component" value="Unassembled WGS sequence"/>
</dbReference>
<dbReference type="SUPFAM" id="SSF88723">
    <property type="entry name" value="PIN domain-like"/>
    <property type="match status" value="1"/>
</dbReference>
<sequence>MEVISEETHLVADTSVLIGALPFIRAVIETEALPYVVYIPYVVLTELDRGRAAAAVNQLISRHMRQQSTRVVAQHGVDHDRVFEAKGVVANSDDLILGAALQLKEAGNHVILITNDHNLISKSCANQLRAMTSFDLVLFLPQAIPTLDKFIVKDIQTLCPQRETIVRFTIELLACAIKMHLVSVGANFKPSSTADHLVFEIMDKAVEAQITSKPVLKRTKDIIKKCRGKSREISVEDVRRLVKYACALLEEVKMKNKFSAKVLNVCKGIYAGIKTGLKRTSSLTFDYCPKKKNVSTAKLPSNQQKKVIAEIAELTRKEQHDLYQGATGGLQKKPKGTEEDTKRREYLRLNKIEDMEISGEELLPSVTTARQTGGLSRQCGESTSPPLTFFNSERGVLTPTKVSARIASKQYVSAALNIFDGETANKKGRLTTEYPPRRRYEKSLKYHRGSPCKPAENQTSALFQSVVVTHTAIEVSERCEDPNEMDLEEGAQAKRGRQLQERLTVINVEKEPVFQMLNSAWQRLNNIAGSWASYCRFEYPFPYDVLPDLIYDHPHVNRCYQLVAHLADFYERLWKLNFTVSRDIQMEVAERFMKNITQVWEPVERVSHPSTIVSAAEVLSYFQDDRKREMMSGGLEQLKIFRKIIEKCHYKLLSDIVAKVTKKPN</sequence>
<dbReference type="InterPro" id="IPR029060">
    <property type="entry name" value="PIN-like_dom_sf"/>
</dbReference>
<dbReference type="OrthoDB" id="548295at2759"/>
<organism evidence="2 3">
    <name type="scientific">Tropilaelaps mercedesae</name>
    <dbReference type="NCBI Taxonomy" id="418985"/>
    <lineage>
        <taxon>Eukaryota</taxon>
        <taxon>Metazoa</taxon>
        <taxon>Ecdysozoa</taxon>
        <taxon>Arthropoda</taxon>
        <taxon>Chelicerata</taxon>
        <taxon>Arachnida</taxon>
        <taxon>Acari</taxon>
        <taxon>Parasitiformes</taxon>
        <taxon>Mesostigmata</taxon>
        <taxon>Gamasina</taxon>
        <taxon>Dermanyssoidea</taxon>
        <taxon>Laelapidae</taxon>
        <taxon>Tropilaelaps</taxon>
    </lineage>
</organism>
<dbReference type="AlphaFoldDB" id="A0A1V9X6X0"/>
<keyword evidence="3" id="KW-1185">Reference proteome</keyword>
<feature type="domain" description="PIN" evidence="1">
    <location>
        <begin position="8"/>
        <end position="121"/>
    </location>
</feature>
<dbReference type="PANTHER" id="PTHR16161:SF0">
    <property type="entry name" value="TRANSCRIPTIONAL PROTEIN SWT1"/>
    <property type="match status" value="1"/>
</dbReference>
<dbReference type="SMART" id="SM00670">
    <property type="entry name" value="PINc"/>
    <property type="match status" value="1"/>
</dbReference>
<dbReference type="InterPro" id="IPR052626">
    <property type="entry name" value="SWT1_Regulator"/>
</dbReference>
<comment type="caution">
    <text evidence="2">The sequence shown here is derived from an EMBL/GenBank/DDBJ whole genome shotgun (WGS) entry which is preliminary data.</text>
</comment>
<name>A0A1V9X6X0_9ACAR</name>
<dbReference type="PANTHER" id="PTHR16161">
    <property type="entry name" value="TRANSCRIPTIONAL PROTEIN SWT1"/>
    <property type="match status" value="1"/>
</dbReference>
<proteinExistence type="predicted"/>
<dbReference type="Gene3D" id="3.40.50.1010">
    <property type="entry name" value="5'-nuclease"/>
    <property type="match status" value="1"/>
</dbReference>
<dbReference type="InParanoid" id="A0A1V9X6X0"/>
<evidence type="ECO:0000313" key="3">
    <source>
        <dbReference type="Proteomes" id="UP000192247"/>
    </source>
</evidence>
<dbReference type="EMBL" id="MNPL01021663">
    <property type="protein sequence ID" value="OQR69277.1"/>
    <property type="molecule type" value="Genomic_DNA"/>
</dbReference>
<dbReference type="InterPro" id="IPR002716">
    <property type="entry name" value="PIN_dom"/>
</dbReference>
<dbReference type="GO" id="GO:0005634">
    <property type="term" value="C:nucleus"/>
    <property type="evidence" value="ECO:0007669"/>
    <property type="project" value="TreeGrafter"/>
</dbReference>